<evidence type="ECO:0000313" key="9">
    <source>
        <dbReference type="Proteomes" id="UP000003494"/>
    </source>
</evidence>
<evidence type="ECO:0000256" key="5">
    <source>
        <dbReference type="HAMAP-Rule" id="MF_00040"/>
    </source>
</evidence>
<keyword evidence="4 5" id="KW-0648">Protein biosynthesis</keyword>
<dbReference type="HOGENOM" id="CLU_073981_2_0_9"/>
<reference evidence="8" key="1">
    <citation type="submission" date="2009-04" db="EMBL/GenBank/DDBJ databases">
        <authorList>
            <person name="Weinstock G."/>
            <person name="Sodergren E."/>
            <person name="Clifton S."/>
            <person name="Fulton L."/>
            <person name="Fulton B."/>
            <person name="Courtney L."/>
            <person name="Fronick C."/>
            <person name="Harrison M."/>
            <person name="Strong C."/>
            <person name="Farmer C."/>
            <person name="Delahaunty K."/>
            <person name="Markovic C."/>
            <person name="Hall O."/>
            <person name="Minx P."/>
            <person name="Tomlinson C."/>
            <person name="Mitreva M."/>
            <person name="Nelson J."/>
            <person name="Hou S."/>
            <person name="Wollam A."/>
            <person name="Pepin K.H."/>
            <person name="Johnson M."/>
            <person name="Bhonagiri V."/>
            <person name="Nash W.E."/>
            <person name="Warren W."/>
            <person name="Chinwalla A."/>
            <person name="Mardis E.R."/>
            <person name="Wilson R.K."/>
        </authorList>
    </citation>
    <scope>NUCLEOTIDE SEQUENCE [LARGE SCALE GENOMIC DNA]</scope>
    <source>
        <strain evidence="8">DSM 14600</strain>
    </source>
</reference>
<feature type="domain" description="Ribosome recycling factor" evidence="7">
    <location>
        <begin position="27"/>
        <end position="187"/>
    </location>
</feature>
<dbReference type="EMBL" id="ACIP02000002">
    <property type="protein sequence ID" value="EEP28486.1"/>
    <property type="molecule type" value="Genomic_DNA"/>
</dbReference>
<dbReference type="STRING" id="626523.GCWU000342_01296"/>
<comment type="caution">
    <text evidence="8">The sequence shown here is derived from an EMBL/GenBank/DDBJ whole genome shotgun (WGS) entry which is preliminary data.</text>
</comment>
<dbReference type="PANTHER" id="PTHR20982">
    <property type="entry name" value="RIBOSOME RECYCLING FACTOR"/>
    <property type="match status" value="1"/>
</dbReference>
<keyword evidence="6" id="KW-0175">Coiled coil</keyword>
<dbReference type="InterPro" id="IPR002661">
    <property type="entry name" value="Ribosome_recyc_fac"/>
</dbReference>
<evidence type="ECO:0000256" key="3">
    <source>
        <dbReference type="ARBA" id="ARBA00022490"/>
    </source>
</evidence>
<dbReference type="Pfam" id="PF01765">
    <property type="entry name" value="RRF"/>
    <property type="match status" value="1"/>
</dbReference>
<comment type="subcellular location">
    <subcellularLocation>
        <location evidence="1 5">Cytoplasm</location>
    </subcellularLocation>
</comment>
<evidence type="ECO:0000256" key="1">
    <source>
        <dbReference type="ARBA" id="ARBA00004496"/>
    </source>
</evidence>
<proteinExistence type="inferred from homology"/>
<dbReference type="PANTHER" id="PTHR20982:SF3">
    <property type="entry name" value="MITOCHONDRIAL RIBOSOME RECYCLING FACTOR PSEUDO 1"/>
    <property type="match status" value="1"/>
</dbReference>
<name>C4GBJ3_9FIRM</name>
<dbReference type="GO" id="GO:0043023">
    <property type="term" value="F:ribosomal large subunit binding"/>
    <property type="evidence" value="ECO:0007669"/>
    <property type="project" value="TreeGrafter"/>
</dbReference>
<accession>C4GBJ3</accession>
<dbReference type="GO" id="GO:0005737">
    <property type="term" value="C:cytoplasm"/>
    <property type="evidence" value="ECO:0007669"/>
    <property type="project" value="UniProtKB-SubCell"/>
</dbReference>
<gene>
    <name evidence="5 8" type="primary">frr</name>
    <name evidence="8" type="ORF">GCWU000342_01296</name>
</gene>
<keyword evidence="9" id="KW-1185">Reference proteome</keyword>
<organism evidence="8 9">
    <name type="scientific">Shuttleworthella satelles DSM 14600</name>
    <dbReference type="NCBI Taxonomy" id="626523"/>
    <lineage>
        <taxon>Bacteria</taxon>
        <taxon>Bacillati</taxon>
        <taxon>Bacillota</taxon>
        <taxon>Clostridia</taxon>
        <taxon>Lachnospirales</taxon>
        <taxon>Lachnospiraceae</taxon>
        <taxon>Shuttleworthella</taxon>
    </lineage>
</organism>
<dbReference type="InterPro" id="IPR023584">
    <property type="entry name" value="Ribosome_recyc_fac_dom"/>
</dbReference>
<dbReference type="eggNOG" id="COG0233">
    <property type="taxonomic scope" value="Bacteria"/>
</dbReference>
<dbReference type="AlphaFoldDB" id="C4GBJ3"/>
<dbReference type="Gene3D" id="1.10.132.20">
    <property type="entry name" value="Ribosome-recycling factor"/>
    <property type="match status" value="1"/>
</dbReference>
<dbReference type="NCBIfam" id="TIGR00496">
    <property type="entry name" value="frr"/>
    <property type="match status" value="1"/>
</dbReference>
<evidence type="ECO:0000259" key="7">
    <source>
        <dbReference type="Pfam" id="PF01765"/>
    </source>
</evidence>
<dbReference type="InterPro" id="IPR036191">
    <property type="entry name" value="RRF_sf"/>
</dbReference>
<evidence type="ECO:0000313" key="8">
    <source>
        <dbReference type="EMBL" id="EEP28486.1"/>
    </source>
</evidence>
<dbReference type="CDD" id="cd00520">
    <property type="entry name" value="RRF"/>
    <property type="match status" value="1"/>
</dbReference>
<feature type="coiled-coil region" evidence="6">
    <location>
        <begin position="143"/>
        <end position="177"/>
    </location>
</feature>
<dbReference type="GO" id="GO:0006415">
    <property type="term" value="P:translational termination"/>
    <property type="evidence" value="ECO:0007669"/>
    <property type="project" value="UniProtKB-UniRule"/>
</dbReference>
<dbReference type="HAMAP" id="MF_00040">
    <property type="entry name" value="RRF"/>
    <property type="match status" value="1"/>
</dbReference>
<comment type="function">
    <text evidence="5">Responsible for the release of ribosomes from messenger RNA at the termination of protein biosynthesis. May increase the efficiency of translation by recycling ribosomes from one round of translation to another.</text>
</comment>
<protein>
    <recommendedName>
        <fullName evidence="5">Ribosome-recycling factor</fullName>
        <shortName evidence="5">RRF</shortName>
    </recommendedName>
    <alternativeName>
        <fullName evidence="5">Ribosome-releasing factor</fullName>
    </alternativeName>
</protein>
<sequence length="189" mass="21756">MKESIMDSRLNPYEEKMKKSVNALLAEYVSIRAGRANPHILDKIEVEYYGAPTPLQQVANVSVPEARMIQIQPWESSLLKEIEKAINMSDVGIHPTNDGKTIRLVFPELTEDRRKELVKDVKKKGENAKVAIRNIRRDAMDEFKKLKKSEDMSEDAIADLEDQAQKLTDRYVKILDQEIDKKTQELMTL</sequence>
<dbReference type="FunFam" id="3.30.1360.40:FF:000001">
    <property type="entry name" value="Ribosome-recycling factor"/>
    <property type="match status" value="1"/>
</dbReference>
<dbReference type="SUPFAM" id="SSF55194">
    <property type="entry name" value="Ribosome recycling factor, RRF"/>
    <property type="match status" value="1"/>
</dbReference>
<dbReference type="Gene3D" id="3.30.1360.40">
    <property type="match status" value="1"/>
</dbReference>
<comment type="similarity">
    <text evidence="2 5">Belongs to the RRF family.</text>
</comment>
<dbReference type="Proteomes" id="UP000003494">
    <property type="component" value="Unassembled WGS sequence"/>
</dbReference>
<evidence type="ECO:0000256" key="4">
    <source>
        <dbReference type="ARBA" id="ARBA00022917"/>
    </source>
</evidence>
<keyword evidence="3 5" id="KW-0963">Cytoplasm</keyword>
<evidence type="ECO:0000256" key="2">
    <source>
        <dbReference type="ARBA" id="ARBA00005912"/>
    </source>
</evidence>
<evidence type="ECO:0000256" key="6">
    <source>
        <dbReference type="SAM" id="Coils"/>
    </source>
</evidence>
<dbReference type="FunFam" id="1.10.132.20:FF:000001">
    <property type="entry name" value="Ribosome-recycling factor"/>
    <property type="match status" value="1"/>
</dbReference>